<dbReference type="InterPro" id="IPR012106">
    <property type="entry name" value="Phage_Mu_Gp1"/>
</dbReference>
<dbReference type="PIRSF" id="PIRSF016624">
    <property type="entry name" value="Mu_prophg_I"/>
    <property type="match status" value="1"/>
</dbReference>
<protein>
    <recommendedName>
        <fullName evidence="3">Mu-like prophage I protein</fullName>
    </recommendedName>
</protein>
<reference evidence="2" key="1">
    <citation type="submission" date="2019-08" db="EMBL/GenBank/DDBJ databases">
        <authorList>
            <person name="Kucharzyk K."/>
            <person name="Murdoch R.W."/>
            <person name="Higgins S."/>
            <person name="Loffler F."/>
        </authorList>
    </citation>
    <scope>NUCLEOTIDE SEQUENCE</scope>
</reference>
<sequence>MNDFFMIENSVSIENGVPKQFLVLPLGLVHSQKGDFLVDNESYNQILKHFKGRQLQIPVDYEHQTLQDVQAPAAGWIKELVLKRDGIYGVVDWTERATEYLKNREYRYCSPVIQVRKSDRKAVLLHSVALTNKPAIDAMIPIVNKDGTKQPDQAGEPTEEGAAPAGESSETDVGTLLEMLTELLQLPASASMEEIFQAVAGLIQNQTSLKLKVDSMEFEAYKAKAEDVVELALKTGKLAPYQRDWAFKNAMNDVDDFSLWLKSAPQVVPMDEMGIIDAKAPKPKSRSHELLGLSAEDITKYGTSR</sequence>
<name>A0A644X6I4_9ZZZZ</name>
<dbReference type="AlphaFoldDB" id="A0A644X6I4"/>
<proteinExistence type="predicted"/>
<gene>
    <name evidence="2" type="ORF">SDC9_57775</name>
</gene>
<feature type="region of interest" description="Disordered" evidence="1">
    <location>
        <begin position="145"/>
        <end position="170"/>
    </location>
</feature>
<feature type="compositionally biased region" description="Low complexity" evidence="1">
    <location>
        <begin position="154"/>
        <end position="168"/>
    </location>
</feature>
<evidence type="ECO:0008006" key="3">
    <source>
        <dbReference type="Google" id="ProtNLM"/>
    </source>
</evidence>
<organism evidence="2">
    <name type="scientific">bioreactor metagenome</name>
    <dbReference type="NCBI Taxonomy" id="1076179"/>
    <lineage>
        <taxon>unclassified sequences</taxon>
        <taxon>metagenomes</taxon>
        <taxon>ecological metagenomes</taxon>
    </lineage>
</organism>
<dbReference type="Pfam" id="PF10123">
    <property type="entry name" value="Mu-like_Pro"/>
    <property type="match status" value="1"/>
</dbReference>
<comment type="caution">
    <text evidence="2">The sequence shown here is derived from an EMBL/GenBank/DDBJ whole genome shotgun (WGS) entry which is preliminary data.</text>
</comment>
<dbReference type="EMBL" id="VSSQ01001830">
    <property type="protein sequence ID" value="MPM11431.1"/>
    <property type="molecule type" value="Genomic_DNA"/>
</dbReference>
<accession>A0A644X6I4</accession>
<evidence type="ECO:0000256" key="1">
    <source>
        <dbReference type="SAM" id="MobiDB-lite"/>
    </source>
</evidence>
<evidence type="ECO:0000313" key="2">
    <source>
        <dbReference type="EMBL" id="MPM11431.1"/>
    </source>
</evidence>